<reference evidence="10 11" key="1">
    <citation type="submission" date="2016-10" db="EMBL/GenBank/DDBJ databases">
        <authorList>
            <person name="de Groot N.N."/>
        </authorList>
    </citation>
    <scope>NUCLEOTIDE SEQUENCE [LARGE SCALE GENOMIC DNA]</scope>
    <source>
        <strain evidence="10 11">CGMCC 1.5058</strain>
    </source>
</reference>
<evidence type="ECO:0000256" key="2">
    <source>
        <dbReference type="ARBA" id="ARBA00009904"/>
    </source>
</evidence>
<feature type="transmembrane region" description="Helical" evidence="9">
    <location>
        <begin position="350"/>
        <end position="376"/>
    </location>
</feature>
<evidence type="ECO:0000256" key="4">
    <source>
        <dbReference type="ARBA" id="ARBA00022692"/>
    </source>
</evidence>
<dbReference type="PANTHER" id="PTHR11629:SF63">
    <property type="entry name" value="V-TYPE PROTON ATPASE SUBUNIT A"/>
    <property type="match status" value="1"/>
</dbReference>
<dbReference type="GO" id="GO:0007035">
    <property type="term" value="P:vacuolar acidification"/>
    <property type="evidence" value="ECO:0007669"/>
    <property type="project" value="TreeGrafter"/>
</dbReference>
<keyword evidence="6" id="KW-0406">Ion transport</keyword>
<evidence type="ECO:0000256" key="7">
    <source>
        <dbReference type="ARBA" id="ARBA00023136"/>
    </source>
</evidence>
<evidence type="ECO:0000256" key="9">
    <source>
        <dbReference type="SAM" id="Phobius"/>
    </source>
</evidence>
<evidence type="ECO:0000256" key="5">
    <source>
        <dbReference type="ARBA" id="ARBA00022989"/>
    </source>
</evidence>
<feature type="transmembrane region" description="Helical" evidence="9">
    <location>
        <begin position="501"/>
        <end position="520"/>
    </location>
</feature>
<feature type="transmembrane region" description="Helical" evidence="9">
    <location>
        <begin position="439"/>
        <end position="461"/>
    </location>
</feature>
<gene>
    <name evidence="10" type="ORF">SAMN05421804_101323</name>
</gene>
<evidence type="ECO:0000256" key="1">
    <source>
        <dbReference type="ARBA" id="ARBA00004141"/>
    </source>
</evidence>
<dbReference type="Proteomes" id="UP000183255">
    <property type="component" value="Unassembled WGS sequence"/>
</dbReference>
<keyword evidence="7 9" id="KW-0472">Membrane</keyword>
<keyword evidence="4 9" id="KW-0812">Transmembrane</keyword>
<protein>
    <submittedName>
        <fullName evidence="10">V/A-type H+-transporting ATPase subunit I</fullName>
    </submittedName>
</protein>
<feature type="transmembrane region" description="Helical" evidence="9">
    <location>
        <begin position="473"/>
        <end position="495"/>
    </location>
</feature>
<dbReference type="RefSeq" id="WP_031573221.1">
    <property type="nucleotide sequence ID" value="NZ_DAMAXS010000033.1"/>
</dbReference>
<dbReference type="AlphaFoldDB" id="A0A1G8GNZ3"/>
<keyword evidence="8" id="KW-0175">Coiled coil</keyword>
<feature type="transmembrane region" description="Helical" evidence="9">
    <location>
        <begin position="388"/>
        <end position="407"/>
    </location>
</feature>
<dbReference type="GO" id="GO:0016471">
    <property type="term" value="C:vacuolar proton-transporting V-type ATPase complex"/>
    <property type="evidence" value="ECO:0007669"/>
    <property type="project" value="TreeGrafter"/>
</dbReference>
<comment type="similarity">
    <text evidence="2">Belongs to the V-ATPase 116 kDa subunit family.</text>
</comment>
<sequence>MAIAKMKLVNIFADNEHLDEVLAKFIELDNFHPEPASKLVGAVHGLTSMYYDNPYLKMLNRINEIVDKMHLEIVPKEVNVQECDLSRIERFIERTYHKFEEITSNENEIKQLIQEDQDALKQVRNIKSLDISLDDLFSCRYLISRVGRLPLDSEEKLKFYDNRPFIWNSFNKDSNYSWGIYITTNEFEREVDNVFSSLYFDRIHIPDFVHGTPEEAEENLLKEIDSLNKDLLKLKESEQELLERTRDRYSLFTAVLSKVSMIFEARKFVVGLGGRFSITGFMAKDDLDQIHKLFEGIPSVEIEVRPANNDKRLTPPTKLKNGWFSEPFGMFVEMYGVADYKGIDPTPFVALTYTLLFGIMFGDVGQGLVLSLLGWVMYKFKGMKLGAVGIRIGISSAVFGLLYGSVFGNEHLLDPFFINVLGLPGKPIHTMDPGFTMTLLLSAIAIGSVLIISTIGINIYVNYKKKHTVEMFLSHNGVAGLVFYGFVIIGAGLMLGGIANPFNPVTLVLFVGVPLLLMFLKEAIERKVHGEAMFPNGFGGFFTEAFFELFEIVLSYITNTMSYMRVAGFVLSHAGMMLVVSSLMEMTGNAGPIVFIFGNIFVMALEGLIVGIQVLRLEFYEMFSRYYTGDGIPFKTLKEYL</sequence>
<evidence type="ECO:0000313" key="11">
    <source>
        <dbReference type="Proteomes" id="UP000183255"/>
    </source>
</evidence>
<proteinExistence type="inferred from homology"/>
<dbReference type="InterPro" id="IPR002490">
    <property type="entry name" value="V-ATPase_116kDa_su"/>
</dbReference>
<feature type="coiled-coil region" evidence="8">
    <location>
        <begin position="217"/>
        <end position="248"/>
    </location>
</feature>
<dbReference type="Pfam" id="PF01496">
    <property type="entry name" value="V_ATPase_I"/>
    <property type="match status" value="1"/>
</dbReference>
<dbReference type="GO" id="GO:0046961">
    <property type="term" value="F:proton-transporting ATPase activity, rotational mechanism"/>
    <property type="evidence" value="ECO:0007669"/>
    <property type="project" value="InterPro"/>
</dbReference>
<keyword evidence="3" id="KW-0813">Transport</keyword>
<dbReference type="EMBL" id="FNDZ01000001">
    <property type="protein sequence ID" value="SDH96135.1"/>
    <property type="molecule type" value="Genomic_DNA"/>
</dbReference>
<evidence type="ECO:0000256" key="3">
    <source>
        <dbReference type="ARBA" id="ARBA00022448"/>
    </source>
</evidence>
<dbReference type="GO" id="GO:0051117">
    <property type="term" value="F:ATPase binding"/>
    <property type="evidence" value="ECO:0007669"/>
    <property type="project" value="TreeGrafter"/>
</dbReference>
<evidence type="ECO:0000256" key="6">
    <source>
        <dbReference type="ARBA" id="ARBA00023065"/>
    </source>
</evidence>
<evidence type="ECO:0000256" key="8">
    <source>
        <dbReference type="SAM" id="Coils"/>
    </source>
</evidence>
<evidence type="ECO:0000313" key="10">
    <source>
        <dbReference type="EMBL" id="SDH96135.1"/>
    </source>
</evidence>
<organism evidence="10 11">
    <name type="scientific">Proteiniclasticum ruminis</name>
    <dbReference type="NCBI Taxonomy" id="398199"/>
    <lineage>
        <taxon>Bacteria</taxon>
        <taxon>Bacillati</taxon>
        <taxon>Bacillota</taxon>
        <taxon>Clostridia</taxon>
        <taxon>Eubacteriales</taxon>
        <taxon>Clostridiaceae</taxon>
        <taxon>Proteiniclasticum</taxon>
    </lineage>
</organism>
<dbReference type="PANTHER" id="PTHR11629">
    <property type="entry name" value="VACUOLAR PROTON ATPASES"/>
    <property type="match status" value="1"/>
</dbReference>
<keyword evidence="5 9" id="KW-1133">Transmembrane helix</keyword>
<comment type="subcellular location">
    <subcellularLocation>
        <location evidence="1">Membrane</location>
        <topology evidence="1">Multi-pass membrane protein</topology>
    </subcellularLocation>
</comment>
<feature type="transmembrane region" description="Helical" evidence="9">
    <location>
        <begin position="563"/>
        <end position="581"/>
    </location>
</feature>
<dbReference type="GO" id="GO:0033179">
    <property type="term" value="C:proton-transporting V-type ATPase, V0 domain"/>
    <property type="evidence" value="ECO:0007669"/>
    <property type="project" value="InterPro"/>
</dbReference>
<accession>A0A1G8GNZ3</accession>
<feature type="transmembrane region" description="Helical" evidence="9">
    <location>
        <begin position="593"/>
        <end position="615"/>
    </location>
</feature>
<name>A0A1G8GNZ3_9CLOT</name>